<reference evidence="1" key="2">
    <citation type="submission" date="2020-09" db="EMBL/GenBank/DDBJ databases">
        <authorList>
            <person name="Sun Q."/>
            <person name="Ohkuma M."/>
        </authorList>
    </citation>
    <scope>NUCLEOTIDE SEQUENCE</scope>
    <source>
        <strain evidence="1">JCM 4784</strain>
    </source>
</reference>
<dbReference type="EMBL" id="BNBT01000010">
    <property type="protein sequence ID" value="GHE43782.1"/>
    <property type="molecule type" value="Genomic_DNA"/>
</dbReference>
<dbReference type="RefSeq" id="WP_190134741.1">
    <property type="nucleotide sequence ID" value="NZ_BNBT01000010.1"/>
</dbReference>
<sequence>MIVCIDARSVDWAEDVLWSALLGPAGLLAFITHGDSPDKCSALIRGRLTSIFHRAGLIQLDKLTMPEMPTQAYAAVSLVIRPLPAVKGMEQEPR</sequence>
<comment type="caution">
    <text evidence="1">The sequence shown here is derived from an EMBL/GenBank/DDBJ whole genome shotgun (WGS) entry which is preliminary data.</text>
</comment>
<keyword evidence="2" id="KW-1185">Reference proteome</keyword>
<gene>
    <name evidence="1" type="ORF">GCM10018785_11710</name>
</gene>
<accession>A0A919DHV6</accession>
<dbReference type="AlphaFoldDB" id="A0A919DHV6"/>
<name>A0A919DHV6_9ACTN</name>
<protein>
    <submittedName>
        <fullName evidence="1">Uncharacterized protein</fullName>
    </submittedName>
</protein>
<dbReference type="Proteomes" id="UP000608024">
    <property type="component" value="Unassembled WGS sequence"/>
</dbReference>
<evidence type="ECO:0000313" key="2">
    <source>
        <dbReference type="Proteomes" id="UP000608024"/>
    </source>
</evidence>
<evidence type="ECO:0000313" key="1">
    <source>
        <dbReference type="EMBL" id="GHE43782.1"/>
    </source>
</evidence>
<reference evidence="1" key="1">
    <citation type="journal article" date="2014" name="Int. J. Syst. Evol. Microbiol.">
        <title>Complete genome sequence of Corynebacterium casei LMG S-19264T (=DSM 44701T), isolated from a smear-ripened cheese.</title>
        <authorList>
            <consortium name="US DOE Joint Genome Institute (JGI-PGF)"/>
            <person name="Walter F."/>
            <person name="Albersmeier A."/>
            <person name="Kalinowski J."/>
            <person name="Ruckert C."/>
        </authorList>
    </citation>
    <scope>NUCLEOTIDE SEQUENCE</scope>
    <source>
        <strain evidence="1">JCM 4784</strain>
    </source>
</reference>
<organism evidence="1 2">
    <name type="scientific">Streptomyces longispororuber</name>
    <dbReference type="NCBI Taxonomy" id="68230"/>
    <lineage>
        <taxon>Bacteria</taxon>
        <taxon>Bacillati</taxon>
        <taxon>Actinomycetota</taxon>
        <taxon>Actinomycetes</taxon>
        <taxon>Kitasatosporales</taxon>
        <taxon>Streptomycetaceae</taxon>
        <taxon>Streptomyces</taxon>
    </lineage>
</organism>
<proteinExistence type="predicted"/>